<evidence type="ECO:0000259" key="7">
    <source>
        <dbReference type="PROSITE" id="PS50035"/>
    </source>
</evidence>
<dbReference type="Proteomes" id="UP000829998">
    <property type="component" value="Chromosome"/>
</dbReference>
<evidence type="ECO:0000256" key="4">
    <source>
        <dbReference type="ARBA" id="ARBA00022801"/>
    </source>
</evidence>
<keyword evidence="4" id="KW-0378">Hydrolase</keyword>
<protein>
    <recommendedName>
        <fullName evidence="3">phospholipase D</fullName>
        <ecNumber evidence="3">3.1.4.4</ecNumber>
    </recommendedName>
</protein>
<comment type="similarity">
    <text evidence="2">Belongs to the phospholipase D family.</text>
</comment>
<comment type="catalytic activity">
    <reaction evidence="1">
        <text>a 1,2-diacyl-sn-glycero-3-phosphocholine + H2O = a 1,2-diacyl-sn-glycero-3-phosphate + choline + H(+)</text>
        <dbReference type="Rhea" id="RHEA:14445"/>
        <dbReference type="ChEBI" id="CHEBI:15354"/>
        <dbReference type="ChEBI" id="CHEBI:15377"/>
        <dbReference type="ChEBI" id="CHEBI:15378"/>
        <dbReference type="ChEBI" id="CHEBI:57643"/>
        <dbReference type="ChEBI" id="CHEBI:58608"/>
        <dbReference type="EC" id="3.1.4.4"/>
    </reaction>
</comment>
<organism evidence="8 9">
    <name type="scientific">Flavobacterium humidisoli</name>
    <dbReference type="NCBI Taxonomy" id="2937442"/>
    <lineage>
        <taxon>Bacteria</taxon>
        <taxon>Pseudomonadati</taxon>
        <taxon>Bacteroidota</taxon>
        <taxon>Flavobacteriia</taxon>
        <taxon>Flavobacteriales</taxon>
        <taxon>Flavobacteriaceae</taxon>
        <taxon>Flavobacterium</taxon>
    </lineage>
</organism>
<dbReference type="SMART" id="SM00155">
    <property type="entry name" value="PLDc"/>
    <property type="match status" value="1"/>
</dbReference>
<sequence>MTVESHFENHKSIIETELKLAKKSVLIAVAWINFREYFEIFKEVLKNNAKLKIVCTDNWQNRSHQFYIDALVKLGAEIRLLKMHRNTNHMHHKFSIIDNETILNGSFNWSPNATSSFENILVLKNFPEEITKFINEFDKLLSIEAKTIRVLQKIKRCSDKHCKGEIFNILVFSENNQYYEVFGDIIEVCNDCENFKTLENCVSDTQIEHMLNAYQDSNDDYETYLIDRDINKLLNSYVKSPITIHAIGRVNSGLDYSQKDYEETNIIWKNKFVGNRLRDKFESTTFDVLYDN</sequence>
<evidence type="ECO:0000256" key="2">
    <source>
        <dbReference type="ARBA" id="ARBA00008664"/>
    </source>
</evidence>
<evidence type="ECO:0000256" key="1">
    <source>
        <dbReference type="ARBA" id="ARBA00000798"/>
    </source>
</evidence>
<keyword evidence="9" id="KW-1185">Reference proteome</keyword>
<reference evidence="8 9" key="1">
    <citation type="submission" date="2022-04" db="EMBL/GenBank/DDBJ databases">
        <authorList>
            <person name="Ra J.-S."/>
            <person name="Kim S.-B."/>
        </authorList>
    </citation>
    <scope>NUCLEOTIDE SEQUENCE [LARGE SCALE GENOMIC DNA]</scope>
    <source>
        <strain evidence="8 9">MMS21-Er5</strain>
    </source>
</reference>
<evidence type="ECO:0000256" key="3">
    <source>
        <dbReference type="ARBA" id="ARBA00012027"/>
    </source>
</evidence>
<dbReference type="InterPro" id="IPR025202">
    <property type="entry name" value="PLD-like_dom"/>
</dbReference>
<evidence type="ECO:0000256" key="6">
    <source>
        <dbReference type="ARBA" id="ARBA00023098"/>
    </source>
</evidence>
<dbReference type="RefSeq" id="WP_248728325.1">
    <property type="nucleotide sequence ID" value="NZ_CP096829.1"/>
</dbReference>
<gene>
    <name evidence="8" type="ORF">M0M44_02290</name>
</gene>
<dbReference type="EMBL" id="CP096829">
    <property type="protein sequence ID" value="UPZ16186.1"/>
    <property type="molecule type" value="Genomic_DNA"/>
</dbReference>
<keyword evidence="5" id="KW-0442">Lipid degradation</keyword>
<dbReference type="EC" id="3.1.4.4" evidence="3"/>
<dbReference type="PANTHER" id="PTHR43856">
    <property type="entry name" value="CARDIOLIPIN HYDROLASE"/>
    <property type="match status" value="1"/>
</dbReference>
<evidence type="ECO:0000256" key="5">
    <source>
        <dbReference type="ARBA" id="ARBA00022963"/>
    </source>
</evidence>
<name>A0ABY4LWJ3_9FLAO</name>
<dbReference type="InterPro" id="IPR051406">
    <property type="entry name" value="PLD_domain"/>
</dbReference>
<keyword evidence="6" id="KW-0443">Lipid metabolism</keyword>
<dbReference type="Pfam" id="PF13091">
    <property type="entry name" value="PLDc_2"/>
    <property type="match status" value="1"/>
</dbReference>
<dbReference type="PANTHER" id="PTHR43856:SF1">
    <property type="entry name" value="MITOCHONDRIAL CARDIOLIPIN HYDROLASE"/>
    <property type="match status" value="1"/>
</dbReference>
<evidence type="ECO:0000313" key="9">
    <source>
        <dbReference type="Proteomes" id="UP000829998"/>
    </source>
</evidence>
<accession>A0ABY4LWJ3</accession>
<dbReference type="InterPro" id="IPR001736">
    <property type="entry name" value="PLipase_D/transphosphatidylase"/>
</dbReference>
<evidence type="ECO:0000313" key="8">
    <source>
        <dbReference type="EMBL" id="UPZ16186.1"/>
    </source>
</evidence>
<dbReference type="Gene3D" id="3.30.870.10">
    <property type="entry name" value="Endonuclease Chain A"/>
    <property type="match status" value="1"/>
</dbReference>
<dbReference type="SUPFAM" id="SSF56024">
    <property type="entry name" value="Phospholipase D/nuclease"/>
    <property type="match status" value="1"/>
</dbReference>
<proteinExistence type="inferred from homology"/>
<feature type="domain" description="PLD phosphodiesterase" evidence="7">
    <location>
        <begin position="86"/>
        <end position="113"/>
    </location>
</feature>
<dbReference type="PROSITE" id="PS50035">
    <property type="entry name" value="PLD"/>
    <property type="match status" value="1"/>
</dbReference>